<sequence length="215" mass="23737">MQGLSIEESGCFVRFSQVPAHARHDRVDDEPDNPTAQACTSTDRTAHAQWRKERADVDVMTCLNCGSARLKRQCLAKGRRCLQCGKLGHYAALCRSAPPLSSQRSQLRRRSVRSIQQGMPDYDPDSPTDPDAECLKSPYRVGIITTHALPSTTPTQRLSIVSVDPDDKWSAVLTVHKACIRFRLDTGALANLISKSDLDTIRAKPSILPLACQLL</sequence>
<evidence type="ECO:0000256" key="2">
    <source>
        <dbReference type="SAM" id="MobiDB-lite"/>
    </source>
</evidence>
<dbReference type="OrthoDB" id="2286242at2759"/>
<organism evidence="4 5">
    <name type="scientific">Scyliorhinus torazame</name>
    <name type="common">Cloudy catshark</name>
    <name type="synonym">Catulus torazame</name>
    <dbReference type="NCBI Taxonomy" id="75743"/>
    <lineage>
        <taxon>Eukaryota</taxon>
        <taxon>Metazoa</taxon>
        <taxon>Chordata</taxon>
        <taxon>Craniata</taxon>
        <taxon>Vertebrata</taxon>
        <taxon>Chondrichthyes</taxon>
        <taxon>Elasmobranchii</taxon>
        <taxon>Galeomorphii</taxon>
        <taxon>Galeoidea</taxon>
        <taxon>Carcharhiniformes</taxon>
        <taxon>Scyliorhinidae</taxon>
        <taxon>Scyliorhinus</taxon>
    </lineage>
</organism>
<evidence type="ECO:0000256" key="1">
    <source>
        <dbReference type="PROSITE-ProRule" id="PRU00047"/>
    </source>
</evidence>
<feature type="region of interest" description="Disordered" evidence="2">
    <location>
        <begin position="102"/>
        <end position="129"/>
    </location>
</feature>
<name>A0A401PCY6_SCYTO</name>
<gene>
    <name evidence="4" type="ORF">scyTo_0001426</name>
</gene>
<dbReference type="SUPFAM" id="SSF57756">
    <property type="entry name" value="Retrovirus zinc finger-like domains"/>
    <property type="match status" value="1"/>
</dbReference>
<proteinExistence type="predicted"/>
<accession>A0A401PCY6</accession>
<feature type="region of interest" description="Disordered" evidence="2">
    <location>
        <begin position="22"/>
        <end position="45"/>
    </location>
</feature>
<evidence type="ECO:0000313" key="5">
    <source>
        <dbReference type="Proteomes" id="UP000288216"/>
    </source>
</evidence>
<dbReference type="GO" id="GO:0008270">
    <property type="term" value="F:zinc ion binding"/>
    <property type="evidence" value="ECO:0007669"/>
    <property type="project" value="UniProtKB-KW"/>
</dbReference>
<dbReference type="PROSITE" id="PS50158">
    <property type="entry name" value="ZF_CCHC"/>
    <property type="match status" value="1"/>
</dbReference>
<dbReference type="Proteomes" id="UP000288216">
    <property type="component" value="Unassembled WGS sequence"/>
</dbReference>
<dbReference type="AlphaFoldDB" id="A0A401PCY6"/>
<dbReference type="EMBL" id="BFAA01000319">
    <property type="protein sequence ID" value="GCB70982.1"/>
    <property type="molecule type" value="Genomic_DNA"/>
</dbReference>
<keyword evidence="1" id="KW-0479">Metal-binding</keyword>
<evidence type="ECO:0000259" key="3">
    <source>
        <dbReference type="PROSITE" id="PS50158"/>
    </source>
</evidence>
<dbReference type="GO" id="GO:0003676">
    <property type="term" value="F:nucleic acid binding"/>
    <property type="evidence" value="ECO:0007669"/>
    <property type="project" value="InterPro"/>
</dbReference>
<dbReference type="STRING" id="75743.A0A401PCY6"/>
<keyword evidence="1" id="KW-0863">Zinc-finger</keyword>
<feature type="compositionally biased region" description="Polar residues" evidence="2">
    <location>
        <begin position="34"/>
        <end position="43"/>
    </location>
</feature>
<feature type="domain" description="CCHC-type" evidence="3">
    <location>
        <begin position="79"/>
        <end position="96"/>
    </location>
</feature>
<evidence type="ECO:0000313" key="4">
    <source>
        <dbReference type="EMBL" id="GCB70982.1"/>
    </source>
</evidence>
<dbReference type="InterPro" id="IPR001878">
    <property type="entry name" value="Znf_CCHC"/>
</dbReference>
<keyword evidence="5" id="KW-1185">Reference proteome</keyword>
<keyword evidence="1" id="KW-0862">Zinc</keyword>
<reference evidence="4 5" key="1">
    <citation type="journal article" date="2018" name="Nat. Ecol. Evol.">
        <title>Shark genomes provide insights into elasmobranch evolution and the origin of vertebrates.</title>
        <authorList>
            <person name="Hara Y"/>
            <person name="Yamaguchi K"/>
            <person name="Onimaru K"/>
            <person name="Kadota M"/>
            <person name="Koyanagi M"/>
            <person name="Keeley SD"/>
            <person name="Tatsumi K"/>
            <person name="Tanaka K"/>
            <person name="Motone F"/>
            <person name="Kageyama Y"/>
            <person name="Nozu R"/>
            <person name="Adachi N"/>
            <person name="Nishimura O"/>
            <person name="Nakagawa R"/>
            <person name="Tanegashima C"/>
            <person name="Kiyatake I"/>
            <person name="Matsumoto R"/>
            <person name="Murakumo K"/>
            <person name="Nishida K"/>
            <person name="Terakita A"/>
            <person name="Kuratani S"/>
            <person name="Sato K"/>
            <person name="Hyodo S Kuraku.S."/>
        </authorList>
    </citation>
    <scope>NUCLEOTIDE SEQUENCE [LARGE SCALE GENOMIC DNA]</scope>
</reference>
<dbReference type="InterPro" id="IPR036875">
    <property type="entry name" value="Znf_CCHC_sf"/>
</dbReference>
<comment type="caution">
    <text evidence="4">The sequence shown here is derived from an EMBL/GenBank/DDBJ whole genome shotgun (WGS) entry which is preliminary data.</text>
</comment>
<protein>
    <recommendedName>
        <fullName evidence="3">CCHC-type domain-containing protein</fullName>
    </recommendedName>
</protein>